<dbReference type="Pfam" id="PF13349">
    <property type="entry name" value="DUF4097"/>
    <property type="match status" value="1"/>
</dbReference>
<evidence type="ECO:0000313" key="2">
    <source>
        <dbReference type="EMBL" id="MEQ2429977.1"/>
    </source>
</evidence>
<gene>
    <name evidence="2" type="ORF">WMO65_03080</name>
</gene>
<feature type="domain" description="DUF4097" evidence="1">
    <location>
        <begin position="41"/>
        <end position="186"/>
    </location>
</feature>
<organism evidence="2 3">
    <name type="scientific">Blautia caccae</name>
    <dbReference type="NCBI Taxonomy" id="3133175"/>
    <lineage>
        <taxon>Bacteria</taxon>
        <taxon>Bacillati</taxon>
        <taxon>Bacillota</taxon>
        <taxon>Clostridia</taxon>
        <taxon>Lachnospirales</taxon>
        <taxon>Lachnospiraceae</taxon>
        <taxon>Blautia</taxon>
    </lineage>
</organism>
<accession>A0ABV1DHY6</accession>
<comment type="caution">
    <text evidence="2">The sequence shown here is derived from an EMBL/GenBank/DDBJ whole genome shotgun (WGS) entry which is preliminary data.</text>
</comment>
<sequence>MKKVSLGIIMIVMVGLLSGCIVTDDYDEYERKKFQSADEVSDIIVRDISASITVKMSEREDVLVKYSDSPTDPWYEIDITNGILTIEKTRGTVGVEDNAVNISLPQKEYESISIETTNGNIVFRDPSASNYKCSTENGSIKGTIKGNEEEYLIVTEVKNGKSELDNHVIESSKLIEFKVTNGDIKVRLSE</sequence>
<evidence type="ECO:0000313" key="3">
    <source>
        <dbReference type="Proteomes" id="UP001457898"/>
    </source>
</evidence>
<proteinExistence type="predicted"/>
<keyword evidence="3" id="KW-1185">Reference proteome</keyword>
<dbReference type="InterPro" id="IPR025164">
    <property type="entry name" value="Toastrack_DUF4097"/>
</dbReference>
<dbReference type="RefSeq" id="WP_148391411.1">
    <property type="nucleotide sequence ID" value="NZ_JBBMFP010000002.1"/>
</dbReference>
<protein>
    <submittedName>
        <fullName evidence="2">DUF4097 family beta strand repeat-containing protein</fullName>
    </submittedName>
</protein>
<reference evidence="2 3" key="1">
    <citation type="submission" date="2024-03" db="EMBL/GenBank/DDBJ databases">
        <title>Human intestinal bacterial collection.</title>
        <authorList>
            <person name="Pauvert C."/>
            <person name="Hitch T.C.A."/>
            <person name="Clavel T."/>
        </authorList>
    </citation>
    <scope>NUCLEOTIDE SEQUENCE [LARGE SCALE GENOMIC DNA]</scope>
    <source>
        <strain evidence="2 3">CLA-SR-H028</strain>
    </source>
</reference>
<dbReference type="EMBL" id="JBBMFP010000002">
    <property type="protein sequence ID" value="MEQ2429977.1"/>
    <property type="molecule type" value="Genomic_DNA"/>
</dbReference>
<dbReference type="Proteomes" id="UP001457898">
    <property type="component" value="Unassembled WGS sequence"/>
</dbReference>
<evidence type="ECO:0000259" key="1">
    <source>
        <dbReference type="Pfam" id="PF13349"/>
    </source>
</evidence>
<dbReference type="PROSITE" id="PS51257">
    <property type="entry name" value="PROKAR_LIPOPROTEIN"/>
    <property type="match status" value="1"/>
</dbReference>
<name>A0ABV1DHY6_9FIRM</name>